<dbReference type="PANTHER" id="PTHR41328">
    <property type="entry name" value="TERMINASE SMALL SUBUNIT-RELATED"/>
    <property type="match status" value="1"/>
</dbReference>
<keyword evidence="2" id="KW-0231">Viral genome packaging</keyword>
<protein>
    <submittedName>
        <fullName evidence="3">Terminase small subunit</fullName>
    </submittedName>
</protein>
<dbReference type="Pfam" id="PF03592">
    <property type="entry name" value="Terminase_2"/>
    <property type="match status" value="1"/>
</dbReference>
<dbReference type="Proteomes" id="UP001501510">
    <property type="component" value="Unassembled WGS sequence"/>
</dbReference>
<keyword evidence="4" id="KW-1185">Reference proteome</keyword>
<organism evidence="3 4">
    <name type="scientific">Clostridium oceanicum</name>
    <dbReference type="NCBI Taxonomy" id="1543"/>
    <lineage>
        <taxon>Bacteria</taxon>
        <taxon>Bacillati</taxon>
        <taxon>Bacillota</taxon>
        <taxon>Clostridia</taxon>
        <taxon>Eubacteriales</taxon>
        <taxon>Clostridiaceae</taxon>
        <taxon>Clostridium</taxon>
    </lineage>
</organism>
<evidence type="ECO:0000256" key="1">
    <source>
        <dbReference type="ARBA" id="ARBA00022612"/>
    </source>
</evidence>
<evidence type="ECO:0000256" key="2">
    <source>
        <dbReference type="ARBA" id="ARBA00023219"/>
    </source>
</evidence>
<evidence type="ECO:0000313" key="4">
    <source>
        <dbReference type="Proteomes" id="UP001501510"/>
    </source>
</evidence>
<keyword evidence="1" id="KW-1188">Viral release from host cell</keyword>
<dbReference type="RefSeq" id="WP_343759296.1">
    <property type="nucleotide sequence ID" value="NZ_BAAACG010000006.1"/>
</dbReference>
<reference evidence="3 4" key="1">
    <citation type="journal article" date="2019" name="Int. J. Syst. Evol. Microbiol.">
        <title>The Global Catalogue of Microorganisms (GCM) 10K type strain sequencing project: providing services to taxonomists for standard genome sequencing and annotation.</title>
        <authorList>
            <consortium name="The Broad Institute Genomics Platform"/>
            <consortium name="The Broad Institute Genome Sequencing Center for Infectious Disease"/>
            <person name="Wu L."/>
            <person name="Ma J."/>
        </authorList>
    </citation>
    <scope>NUCLEOTIDE SEQUENCE [LARGE SCALE GENOMIC DNA]</scope>
    <source>
        <strain evidence="3 4">JCM 1407</strain>
    </source>
</reference>
<evidence type="ECO:0000313" key="3">
    <source>
        <dbReference type="EMBL" id="GAA0735409.1"/>
    </source>
</evidence>
<gene>
    <name evidence="3" type="ORF">GCM10008906_09080</name>
</gene>
<sequence>MGDIRAPSKEVIKEAYETGKYTFKKLSSEFGISLGTIKSWSKRDKDKGIPWIKNKLTKSTIKNKYNNIKKQVESEQVKDIINSKFTDKQKLFCIYYIRCFNATKSYLKAYDCDYITANTNGPRLLGNASIKEEIQKLKKDRFNKALLSEEDIFQKYVDIAFSDITDYVTFGKKKIVVPSKKSNNKTTTLEINYVDLKDSNKIDGTVISQISQVKNNISVKLNDKMKALKWLSDHMDIATEEQKARIEVLRNKVKIDDIQPIKVEFVKASEKNE</sequence>
<dbReference type="PANTHER" id="PTHR41328:SF3">
    <property type="entry name" value="PBSX PHAGE TERMINASE SMALL SUBUNIT"/>
    <property type="match status" value="1"/>
</dbReference>
<accession>A0ABN1JBX9</accession>
<dbReference type="EMBL" id="BAAACG010000006">
    <property type="protein sequence ID" value="GAA0735409.1"/>
    <property type="molecule type" value="Genomic_DNA"/>
</dbReference>
<comment type="caution">
    <text evidence="3">The sequence shown here is derived from an EMBL/GenBank/DDBJ whole genome shotgun (WGS) entry which is preliminary data.</text>
</comment>
<dbReference type="InterPro" id="IPR038713">
    <property type="entry name" value="Terminase_Gp1_N_sf"/>
</dbReference>
<dbReference type="InterPro" id="IPR052404">
    <property type="entry name" value="SPP1-like_terminase"/>
</dbReference>
<dbReference type="InterPro" id="IPR005335">
    <property type="entry name" value="Terminase_ssu"/>
</dbReference>
<name>A0ABN1JBX9_9CLOT</name>
<dbReference type="Gene3D" id="1.10.10.1400">
    <property type="entry name" value="Terminase, small subunit, N-terminal DNA-binding domain, HTH motif"/>
    <property type="match status" value="1"/>
</dbReference>
<proteinExistence type="predicted"/>